<name>A0A4Y2FYY6_ARAVE</name>
<comment type="caution">
    <text evidence="1">The sequence shown here is derived from an EMBL/GenBank/DDBJ whole genome shotgun (WGS) entry which is preliminary data.</text>
</comment>
<accession>A0A4Y2FYY6</accession>
<organism evidence="1 2">
    <name type="scientific">Araneus ventricosus</name>
    <name type="common">Orbweaver spider</name>
    <name type="synonym">Epeira ventricosa</name>
    <dbReference type="NCBI Taxonomy" id="182803"/>
    <lineage>
        <taxon>Eukaryota</taxon>
        <taxon>Metazoa</taxon>
        <taxon>Ecdysozoa</taxon>
        <taxon>Arthropoda</taxon>
        <taxon>Chelicerata</taxon>
        <taxon>Arachnida</taxon>
        <taxon>Araneae</taxon>
        <taxon>Araneomorphae</taxon>
        <taxon>Entelegynae</taxon>
        <taxon>Araneoidea</taxon>
        <taxon>Araneidae</taxon>
        <taxon>Araneus</taxon>
    </lineage>
</organism>
<evidence type="ECO:0000313" key="1">
    <source>
        <dbReference type="EMBL" id="GBM46227.1"/>
    </source>
</evidence>
<evidence type="ECO:0000313" key="2">
    <source>
        <dbReference type="Proteomes" id="UP000499080"/>
    </source>
</evidence>
<protein>
    <submittedName>
        <fullName evidence="1">Uncharacterized protein</fullName>
    </submittedName>
</protein>
<gene>
    <name evidence="1" type="ORF">AVEN_270229_1</name>
</gene>
<dbReference type="Proteomes" id="UP000499080">
    <property type="component" value="Unassembled WGS sequence"/>
</dbReference>
<reference evidence="1 2" key="1">
    <citation type="journal article" date="2019" name="Sci. Rep.">
        <title>Orb-weaving spider Araneus ventricosus genome elucidates the spidroin gene catalogue.</title>
        <authorList>
            <person name="Kono N."/>
            <person name="Nakamura H."/>
            <person name="Ohtoshi R."/>
            <person name="Moran D.A.P."/>
            <person name="Shinohara A."/>
            <person name="Yoshida Y."/>
            <person name="Fujiwara M."/>
            <person name="Mori M."/>
            <person name="Tomita M."/>
            <person name="Arakawa K."/>
        </authorList>
    </citation>
    <scope>NUCLEOTIDE SEQUENCE [LARGE SCALE GENOMIC DNA]</scope>
</reference>
<proteinExistence type="predicted"/>
<keyword evidence="2" id="KW-1185">Reference proteome</keyword>
<dbReference type="AlphaFoldDB" id="A0A4Y2FYY6"/>
<sequence>MLSTSRRALISQRFASVHGTRPDPTASQPENCLPKFSVTRILISVLQTISNRSLDHLPRSLQSSSLKSTFDPVLRGVVACSVIFICRRRRQFSPMTNLCLGSRIVIGHRHNVMLWSWLPGYSPEVSRSRVSNKSLRMM</sequence>
<dbReference type="EMBL" id="BGPR01001127">
    <property type="protein sequence ID" value="GBM46227.1"/>
    <property type="molecule type" value="Genomic_DNA"/>
</dbReference>